<keyword evidence="2" id="KW-1185">Reference proteome</keyword>
<comment type="caution">
    <text evidence="1">The sequence shown here is derived from an EMBL/GenBank/DDBJ whole genome shotgun (WGS) entry which is preliminary data.</text>
</comment>
<organism evidence="1 2">
    <name type="scientific">Pseudoalteromonas lipolytica</name>
    <dbReference type="NCBI Taxonomy" id="570156"/>
    <lineage>
        <taxon>Bacteria</taxon>
        <taxon>Pseudomonadati</taxon>
        <taxon>Pseudomonadota</taxon>
        <taxon>Gammaproteobacteria</taxon>
        <taxon>Alteromonadales</taxon>
        <taxon>Pseudoalteromonadaceae</taxon>
        <taxon>Pseudoalteromonas</taxon>
    </lineage>
</organism>
<gene>
    <name evidence="1" type="ORF">SAMN04487854_102230</name>
</gene>
<dbReference type="EMBL" id="FPAZ01000002">
    <property type="protein sequence ID" value="SFT41151.1"/>
    <property type="molecule type" value="Genomic_DNA"/>
</dbReference>
<evidence type="ECO:0000313" key="2">
    <source>
        <dbReference type="Proteomes" id="UP000183805"/>
    </source>
</evidence>
<reference evidence="1 2" key="1">
    <citation type="submission" date="2016-10" db="EMBL/GenBank/DDBJ databases">
        <authorList>
            <person name="Varghese N."/>
            <person name="Submissions S."/>
        </authorList>
    </citation>
    <scope>NUCLEOTIDE SEQUENCE [LARGE SCALE GENOMIC DNA]</scope>
    <source>
        <strain evidence="1 2">CGMCC 1.8499</strain>
    </source>
</reference>
<proteinExistence type="predicted"/>
<dbReference type="RefSeq" id="WP_074988535.1">
    <property type="nucleotide sequence ID" value="NZ_FPAZ01000002.1"/>
</dbReference>
<protein>
    <recommendedName>
        <fullName evidence="3">Cation transporter</fullName>
    </recommendedName>
</protein>
<evidence type="ECO:0008006" key="3">
    <source>
        <dbReference type="Google" id="ProtNLM"/>
    </source>
</evidence>
<dbReference type="Proteomes" id="UP000183805">
    <property type="component" value="Unassembled WGS sequence"/>
</dbReference>
<accession>A0ABY1GEJ4</accession>
<name>A0ABY1GEJ4_9GAMM</name>
<sequence length="124" mass="14597">MSDLEHRVGVKEANLVVRNLRLCKVTDENCDALIEEIDRLFGIDEVSYNIRENVIHLAYDATHLNLEGIETVIRKHSADLHNDWWTHTKESYYQFVDQNIKDNVTHKPWSCHATPPNRHNKHKE</sequence>
<evidence type="ECO:0000313" key="1">
    <source>
        <dbReference type="EMBL" id="SFT41151.1"/>
    </source>
</evidence>